<proteinExistence type="predicted"/>
<gene>
    <name evidence="1" type="ORF">SEGD1_202</name>
</gene>
<dbReference type="EMBL" id="KU726251">
    <property type="protein sequence ID" value="AMR59849.1"/>
    <property type="molecule type" value="Genomic_DNA"/>
</dbReference>
<evidence type="ECO:0000313" key="1">
    <source>
        <dbReference type="EMBL" id="AMR59849.1"/>
    </source>
</evidence>
<dbReference type="Proteomes" id="UP000223976">
    <property type="component" value="Segment"/>
</dbReference>
<organism evidence="1 2">
    <name type="scientific">Enterobacteria phage SEGD1</name>
    <dbReference type="NCBI Taxonomy" id="1805456"/>
    <lineage>
        <taxon>Viruses</taxon>
        <taxon>Duplodnaviria</taxon>
        <taxon>Heunggongvirae</taxon>
        <taxon>Uroviricota</taxon>
        <taxon>Caudoviricetes</taxon>
        <taxon>Chimalliviridae</taxon>
        <taxon>Seoulvirus</taxon>
        <taxon>Seoulvirus SPN3US</taxon>
    </lineage>
</organism>
<name>A0A142IIR1_9CAUD</name>
<evidence type="ECO:0000313" key="2">
    <source>
        <dbReference type="Proteomes" id="UP000223976"/>
    </source>
</evidence>
<accession>A0A142IIR1</accession>
<sequence>MTLVTRPWYPGLKTAAQITAKDVYELIRAGAEHVQTNPNYVERPIGEVDGEAVEAPVYVEYGEWFAENHGFYDALNAAFGDDEDEGIEFDWNVNLALMWICGLRPAINETEAGFVLTWRQSAGYDKGLDFKQAYMDVSIALQKLFFGDRAFCQLSWLTILEKLATCHKLWRAEDAPEHLFVLEYAVVPNQPFFEADA</sequence>
<reference evidence="1 2" key="1">
    <citation type="submission" date="2016-02" db="EMBL/GenBank/DDBJ databases">
        <title>Complete genome sequence of a polyvalent bacteriophage, SEGD1, simultaneously inhibiting both Salmonella enterica and Escherichia coli O157:H7.</title>
        <authorList>
            <person name="Fan J."/>
            <person name="Ma J."/>
        </authorList>
    </citation>
    <scope>NUCLEOTIDE SEQUENCE [LARGE SCALE GENOMIC DNA]</scope>
</reference>
<protein>
    <submittedName>
        <fullName evidence="1">Uncharacterized protein</fullName>
    </submittedName>
</protein>